<evidence type="ECO:0000313" key="1">
    <source>
        <dbReference type="EMBL" id="GCE11517.1"/>
    </source>
</evidence>
<sequence>MGLATALIRGLYRALVRGNESVLASEPSVTPRLVESRLYLLVSALAMIGLSAHTSNIKMARTDLSIK</sequence>
<dbReference type="EMBL" id="BIFR01000001">
    <property type="protein sequence ID" value="GCE11517.1"/>
    <property type="molecule type" value="Genomic_DNA"/>
</dbReference>
<reference evidence="2" key="1">
    <citation type="submission" date="2018-12" db="EMBL/GenBank/DDBJ databases">
        <title>Tengunoibacter tsumagoiensis gen. nov., sp. nov., Dictyobacter kobayashii sp. nov., D. alpinus sp. nov., and D. joshuensis sp. nov. and description of Dictyobacteraceae fam. nov. within the order Ktedonobacterales isolated from Tengu-no-mugimeshi.</title>
        <authorList>
            <person name="Wang C.M."/>
            <person name="Zheng Y."/>
            <person name="Sakai Y."/>
            <person name="Toyoda A."/>
            <person name="Minakuchi Y."/>
            <person name="Abe K."/>
            <person name="Yokota A."/>
            <person name="Yabe S."/>
        </authorList>
    </citation>
    <scope>NUCLEOTIDE SEQUENCE [LARGE SCALE GENOMIC DNA]</scope>
    <source>
        <strain evidence="2">Uno3</strain>
    </source>
</reference>
<protein>
    <submittedName>
        <fullName evidence="1">Uncharacterized protein</fullName>
    </submittedName>
</protein>
<evidence type="ECO:0000313" key="2">
    <source>
        <dbReference type="Proteomes" id="UP000287352"/>
    </source>
</evidence>
<keyword evidence="2" id="KW-1185">Reference proteome</keyword>
<accession>A0A401ZXF3</accession>
<dbReference type="AlphaFoldDB" id="A0A401ZXF3"/>
<proteinExistence type="predicted"/>
<gene>
    <name evidence="1" type="ORF">KTT_13760</name>
</gene>
<comment type="caution">
    <text evidence="1">The sequence shown here is derived from an EMBL/GenBank/DDBJ whole genome shotgun (WGS) entry which is preliminary data.</text>
</comment>
<organism evidence="1 2">
    <name type="scientific">Tengunoibacter tsumagoiensis</name>
    <dbReference type="NCBI Taxonomy" id="2014871"/>
    <lineage>
        <taxon>Bacteria</taxon>
        <taxon>Bacillati</taxon>
        <taxon>Chloroflexota</taxon>
        <taxon>Ktedonobacteria</taxon>
        <taxon>Ktedonobacterales</taxon>
        <taxon>Dictyobacteraceae</taxon>
        <taxon>Tengunoibacter</taxon>
    </lineage>
</organism>
<dbReference type="Proteomes" id="UP000287352">
    <property type="component" value="Unassembled WGS sequence"/>
</dbReference>
<name>A0A401ZXF3_9CHLR</name>